<feature type="compositionally biased region" description="Polar residues" evidence="1">
    <location>
        <begin position="178"/>
        <end position="203"/>
    </location>
</feature>
<reference evidence="3" key="1">
    <citation type="journal article" date="2019" name="Sci. Rep.">
        <title>Draft genome of Tanacetum cinerariifolium, the natural source of mosquito coil.</title>
        <authorList>
            <person name="Yamashiro T."/>
            <person name="Shiraishi A."/>
            <person name="Satake H."/>
            <person name="Nakayama K."/>
        </authorList>
    </citation>
    <scope>NUCLEOTIDE SEQUENCE</scope>
</reference>
<feature type="region of interest" description="Disordered" evidence="1">
    <location>
        <begin position="370"/>
        <end position="401"/>
    </location>
</feature>
<feature type="domain" description="Reverse transcriptase Ty1/copia-type" evidence="2">
    <location>
        <begin position="451"/>
        <end position="511"/>
    </location>
</feature>
<proteinExistence type="predicted"/>
<feature type="region of interest" description="Disordered" evidence="1">
    <location>
        <begin position="178"/>
        <end position="206"/>
    </location>
</feature>
<accession>A0A6L2KE13</accession>
<protein>
    <submittedName>
        <fullName evidence="3">Ribonuclease H-like domain-containing protein</fullName>
    </submittedName>
</protein>
<evidence type="ECO:0000256" key="1">
    <source>
        <dbReference type="SAM" id="MobiDB-lite"/>
    </source>
</evidence>
<dbReference type="Pfam" id="PF07727">
    <property type="entry name" value="RVT_2"/>
    <property type="match status" value="1"/>
</dbReference>
<dbReference type="InterPro" id="IPR013103">
    <property type="entry name" value="RVT_2"/>
</dbReference>
<dbReference type="EMBL" id="BKCJ010002201">
    <property type="protein sequence ID" value="GEU46957.1"/>
    <property type="molecule type" value="Genomic_DNA"/>
</dbReference>
<name>A0A6L2KE13_TANCI</name>
<sequence length="515" mass="58770">MRVIKIVRDLKAIPQKVIRCYNNKGEGHYAKKCTTKKRVKDSKWFKDKMLLAQKHEVRLELDDEEQDFMADGLDGFDSDFLRSVKDMDVYSGFSCMFIDKTVEWRGTRLVRPVYLTVNVLPQIASLFHRASLAAAIYTPSGSELATYEYITDRKFLRLERHTSLKLKASLVWVGASSNVQSPKTSSNSTRPSNVIRPSNSGNRRPNGGSALICEKCRFNGHTIDRCFKIIGYPANFRKKMHLSYTDKFLVSVIDISKLRIKVSHPNGTEALITKVENMLLTKYLTLYDVLVGLEYCVNLMSIHKVARDNKFIVAFDESHCYVLPRDLREMKCLGLVNKKMVYTTLMKLKGLNHVNFFDKINVVDAGVPYDDNNDNASSQSDGDNHPRHSSPTIDHDEDDLGASSCPMGVEQVYQPLRRSNRVTTLPRRYNDYVMAYKVDAMNKEMDALYENNTQEITELPSDRNAIGCKSVFKIKYKSNGEIERYKARLVAKGFNEKEGIDFDETFSSIVKIVTA</sequence>
<comment type="caution">
    <text evidence="3">The sequence shown here is derived from an EMBL/GenBank/DDBJ whole genome shotgun (WGS) entry which is preliminary data.</text>
</comment>
<gene>
    <name evidence="3" type="ORF">Tci_018935</name>
</gene>
<evidence type="ECO:0000313" key="3">
    <source>
        <dbReference type="EMBL" id="GEU46957.1"/>
    </source>
</evidence>
<organism evidence="3">
    <name type="scientific">Tanacetum cinerariifolium</name>
    <name type="common">Dalmatian daisy</name>
    <name type="synonym">Chrysanthemum cinerariifolium</name>
    <dbReference type="NCBI Taxonomy" id="118510"/>
    <lineage>
        <taxon>Eukaryota</taxon>
        <taxon>Viridiplantae</taxon>
        <taxon>Streptophyta</taxon>
        <taxon>Embryophyta</taxon>
        <taxon>Tracheophyta</taxon>
        <taxon>Spermatophyta</taxon>
        <taxon>Magnoliopsida</taxon>
        <taxon>eudicotyledons</taxon>
        <taxon>Gunneridae</taxon>
        <taxon>Pentapetalae</taxon>
        <taxon>asterids</taxon>
        <taxon>campanulids</taxon>
        <taxon>Asterales</taxon>
        <taxon>Asteraceae</taxon>
        <taxon>Asteroideae</taxon>
        <taxon>Anthemideae</taxon>
        <taxon>Anthemidinae</taxon>
        <taxon>Tanacetum</taxon>
    </lineage>
</organism>
<dbReference type="AlphaFoldDB" id="A0A6L2KE13"/>
<evidence type="ECO:0000259" key="2">
    <source>
        <dbReference type="Pfam" id="PF07727"/>
    </source>
</evidence>